<dbReference type="InterPro" id="IPR036390">
    <property type="entry name" value="WH_DNA-bd_sf"/>
</dbReference>
<evidence type="ECO:0000259" key="2">
    <source>
        <dbReference type="Pfam" id="PF12802"/>
    </source>
</evidence>
<protein>
    <submittedName>
        <fullName evidence="3">MarR family transcriptional regulator</fullName>
    </submittedName>
</protein>
<name>A0ABY3UEV0_9MYCO</name>
<dbReference type="Gene3D" id="1.10.10.10">
    <property type="entry name" value="Winged helix-like DNA-binding domain superfamily/Winged helix DNA-binding domain"/>
    <property type="match status" value="1"/>
</dbReference>
<dbReference type="InterPro" id="IPR000835">
    <property type="entry name" value="HTH_MarR-typ"/>
</dbReference>
<feature type="region of interest" description="Disordered" evidence="1">
    <location>
        <begin position="1"/>
        <end position="25"/>
    </location>
</feature>
<evidence type="ECO:0000256" key="1">
    <source>
        <dbReference type="SAM" id="MobiDB-lite"/>
    </source>
</evidence>
<evidence type="ECO:0000313" key="4">
    <source>
        <dbReference type="Proteomes" id="UP001055159"/>
    </source>
</evidence>
<evidence type="ECO:0000313" key="3">
    <source>
        <dbReference type="EMBL" id="ULP38159.1"/>
    </source>
</evidence>
<dbReference type="SUPFAM" id="SSF46785">
    <property type="entry name" value="Winged helix' DNA-binding domain"/>
    <property type="match status" value="1"/>
</dbReference>
<accession>A0ABY3UEV0</accession>
<proteinExistence type="predicted"/>
<dbReference type="Proteomes" id="UP001055159">
    <property type="component" value="Chromosome"/>
</dbReference>
<dbReference type="RefSeq" id="WP_239735819.1">
    <property type="nucleotide sequence ID" value="NZ_CP092427.2"/>
</dbReference>
<dbReference type="EMBL" id="CP092427">
    <property type="protein sequence ID" value="ULP38159.1"/>
    <property type="molecule type" value="Genomic_DNA"/>
</dbReference>
<gene>
    <name evidence="3" type="ORF">MJO55_06950</name>
</gene>
<keyword evidence="4" id="KW-1185">Reference proteome</keyword>
<sequence>MAATTRKSTAKAAPKKAPGRAALKTAAAPTRSWTFLTNHARVLLNVAHGESLTARELSVMIGITERSVQTILADLIADGYLKKSKVGRRNHYTVNPERPMRHPLEAAHSIGELIAALS</sequence>
<feature type="compositionally biased region" description="Low complexity" evidence="1">
    <location>
        <begin position="1"/>
        <end position="12"/>
    </location>
</feature>
<reference evidence="3" key="1">
    <citation type="submission" date="2022-08" db="EMBL/GenBank/DDBJ databases">
        <title>Whole genome sequencing of non-tuberculosis mycobacteria type-strains.</title>
        <authorList>
            <person name="Igarashi Y."/>
            <person name="Osugi A."/>
            <person name="Mitarai S."/>
        </authorList>
    </citation>
    <scope>NUCLEOTIDE SEQUENCE</scope>
    <source>
        <strain evidence="3">JCM 16372</strain>
    </source>
</reference>
<feature type="domain" description="HTH marR-type" evidence="2">
    <location>
        <begin position="38"/>
        <end position="88"/>
    </location>
</feature>
<organism evidence="3 4">
    <name type="scientific">Mycolicibacterium rufum</name>
    <dbReference type="NCBI Taxonomy" id="318424"/>
    <lineage>
        <taxon>Bacteria</taxon>
        <taxon>Bacillati</taxon>
        <taxon>Actinomycetota</taxon>
        <taxon>Actinomycetes</taxon>
        <taxon>Mycobacteriales</taxon>
        <taxon>Mycobacteriaceae</taxon>
        <taxon>Mycolicibacterium</taxon>
    </lineage>
</organism>
<dbReference type="Pfam" id="PF12802">
    <property type="entry name" value="MarR_2"/>
    <property type="match status" value="1"/>
</dbReference>
<dbReference type="InterPro" id="IPR036388">
    <property type="entry name" value="WH-like_DNA-bd_sf"/>
</dbReference>